<accession>Q2L2Y9</accession>
<dbReference type="Proteomes" id="UP000001977">
    <property type="component" value="Chromosome"/>
</dbReference>
<keyword evidence="2" id="KW-1185">Reference proteome</keyword>
<proteinExistence type="predicted"/>
<organism evidence="1 2">
    <name type="scientific">Bordetella avium (strain 197N)</name>
    <dbReference type="NCBI Taxonomy" id="360910"/>
    <lineage>
        <taxon>Bacteria</taxon>
        <taxon>Pseudomonadati</taxon>
        <taxon>Pseudomonadota</taxon>
        <taxon>Betaproteobacteria</taxon>
        <taxon>Burkholderiales</taxon>
        <taxon>Alcaligenaceae</taxon>
        <taxon>Bordetella</taxon>
    </lineage>
</organism>
<dbReference type="HOGENOM" id="CLU_137217_0_0_4"/>
<evidence type="ECO:0000313" key="2">
    <source>
        <dbReference type="Proteomes" id="UP000001977"/>
    </source>
</evidence>
<evidence type="ECO:0000313" key="1">
    <source>
        <dbReference type="EMBL" id="CAJ48900.1"/>
    </source>
</evidence>
<name>Q2L2Y9_BORA1</name>
<protein>
    <submittedName>
        <fullName evidence="1">Phage protein</fullName>
    </submittedName>
</protein>
<dbReference type="eggNOG" id="ENOG5032UYC">
    <property type="taxonomic scope" value="Bacteria"/>
</dbReference>
<dbReference type="KEGG" id="bav:BAV1294"/>
<sequence>MNKEIQMLEIEVAVKQKHQVVALQVQAEVRYWEGATVNGQEDIDGSLIPLRVGNCWAPTIELETGKIRNWPAGTAAEIYYKVCDQGEYWLVNEAGERIAKWASHYVPDELLCVGDQGHGDYIILKVAGDGHIQGWTTPILDPDEWRYTQSCSPTPTLNACIAGI</sequence>
<dbReference type="EMBL" id="AM167904">
    <property type="protein sequence ID" value="CAJ48900.1"/>
    <property type="molecule type" value="Genomic_DNA"/>
</dbReference>
<reference evidence="1 2" key="1">
    <citation type="journal article" date="2006" name="J. Bacteriol.">
        <title>Comparison of the genome sequence of the poultry pathogen Bordetella avium with those of B. bronchiseptica, B. pertussis, and B. parapertussis reveals extensive diversity in surface structures associated with host interaction.</title>
        <authorList>
            <person name="Sebaihia M."/>
            <person name="Preston A."/>
            <person name="Maskell D.J."/>
            <person name="Kuzmiak H."/>
            <person name="Connell T.D."/>
            <person name="King N.D."/>
            <person name="Orndorff P.E."/>
            <person name="Miyamoto D.M."/>
            <person name="Thomson N.R."/>
            <person name="Harris D."/>
            <person name="Goble A."/>
            <person name="Lord A."/>
            <person name="Murphy L."/>
            <person name="Quail M.A."/>
            <person name="Rutter S."/>
            <person name="Squares R."/>
            <person name="Squares S."/>
            <person name="Woodward J."/>
            <person name="Parkhill J."/>
            <person name="Temple L.M."/>
        </authorList>
    </citation>
    <scope>NUCLEOTIDE SEQUENCE [LARGE SCALE GENOMIC DNA]</scope>
    <source>
        <strain evidence="1 2">197N</strain>
    </source>
</reference>
<gene>
    <name evidence="1" type="ordered locus">BAV1294</name>
</gene>
<dbReference type="AlphaFoldDB" id="Q2L2Y9"/>